<reference evidence="2 3" key="1">
    <citation type="submission" date="2019-12" db="EMBL/GenBank/DDBJ databases">
        <title>Genomic-based taxomic classification of the family Erythrobacteraceae.</title>
        <authorList>
            <person name="Xu L."/>
        </authorList>
    </citation>
    <scope>NUCLEOTIDE SEQUENCE [LARGE SCALE GENOMIC DNA]</scope>
    <source>
        <strain evidence="2 3">LMG 29519</strain>
    </source>
</reference>
<protein>
    <recommendedName>
        <fullName evidence="4">Peptidase inhibitor I78</fullName>
    </recommendedName>
</protein>
<comment type="caution">
    <text evidence="2">The sequence shown here is derived from an EMBL/GenBank/DDBJ whole genome shotgun (WGS) entry which is preliminary data.</text>
</comment>
<evidence type="ECO:0000313" key="2">
    <source>
        <dbReference type="EMBL" id="MXP08995.1"/>
    </source>
</evidence>
<evidence type="ECO:0008006" key="4">
    <source>
        <dbReference type="Google" id="ProtNLM"/>
    </source>
</evidence>
<name>A0A6I4U232_9SPHN</name>
<accession>A0A6I4U232</accession>
<dbReference type="InterPro" id="IPR021719">
    <property type="entry name" value="Prot_inh_I78"/>
</dbReference>
<gene>
    <name evidence="2" type="ORF">GRI68_02230</name>
</gene>
<evidence type="ECO:0000313" key="3">
    <source>
        <dbReference type="Proteomes" id="UP000429229"/>
    </source>
</evidence>
<feature type="region of interest" description="Disordered" evidence="1">
    <location>
        <begin position="13"/>
        <end position="37"/>
    </location>
</feature>
<keyword evidence="3" id="KW-1185">Reference proteome</keyword>
<dbReference type="AlphaFoldDB" id="A0A6I4U232"/>
<dbReference type="Gene3D" id="3.30.10.10">
    <property type="entry name" value="Trypsin Inhibitor V, subunit A"/>
    <property type="match status" value="1"/>
</dbReference>
<proteinExistence type="predicted"/>
<dbReference type="Proteomes" id="UP000429229">
    <property type="component" value="Unassembled WGS sequence"/>
</dbReference>
<organism evidence="2 3">
    <name type="scientific">Alteriqipengyuania halimionae</name>
    <dbReference type="NCBI Taxonomy" id="1926630"/>
    <lineage>
        <taxon>Bacteria</taxon>
        <taxon>Pseudomonadati</taxon>
        <taxon>Pseudomonadota</taxon>
        <taxon>Alphaproteobacteria</taxon>
        <taxon>Sphingomonadales</taxon>
        <taxon>Erythrobacteraceae</taxon>
        <taxon>Alteriqipengyuania</taxon>
    </lineage>
</organism>
<dbReference type="Pfam" id="PF11720">
    <property type="entry name" value="Inhibitor_I78"/>
    <property type="match status" value="1"/>
</dbReference>
<sequence>MMTATGLLLAGCATTGETPDSEPTPIAPSGDCDAAPAQGLLGQKASSELGARTLELTGATTLRWGPPGAVFTMDMRPDRVNVHYDQDMIVTKIRCG</sequence>
<evidence type="ECO:0000256" key="1">
    <source>
        <dbReference type="SAM" id="MobiDB-lite"/>
    </source>
</evidence>
<dbReference type="OrthoDB" id="7427364at2"/>
<dbReference type="EMBL" id="WTYR01000001">
    <property type="protein sequence ID" value="MXP08995.1"/>
    <property type="molecule type" value="Genomic_DNA"/>
</dbReference>